<gene>
    <name evidence="1" type="ORF">GMARGA_LOCUS40155</name>
</gene>
<evidence type="ECO:0000313" key="2">
    <source>
        <dbReference type="Proteomes" id="UP000789901"/>
    </source>
</evidence>
<comment type="caution">
    <text evidence="1">The sequence shown here is derived from an EMBL/GenBank/DDBJ whole genome shotgun (WGS) entry which is preliminary data.</text>
</comment>
<accession>A0ABN7XAJ1</accession>
<sequence length="93" mass="10886">FAQVEDILLFETMRKLLEKTLLDNLELLTDSLDLIPEHIIEFLLFVLPIAKYKHTRAVLAALKKIFSFSYLSSLYFYDNKSPLLYDLTDLIDT</sequence>
<name>A0ABN7XAJ1_GIGMA</name>
<feature type="non-terminal residue" evidence="1">
    <location>
        <position position="1"/>
    </location>
</feature>
<organism evidence="1 2">
    <name type="scientific">Gigaspora margarita</name>
    <dbReference type="NCBI Taxonomy" id="4874"/>
    <lineage>
        <taxon>Eukaryota</taxon>
        <taxon>Fungi</taxon>
        <taxon>Fungi incertae sedis</taxon>
        <taxon>Mucoromycota</taxon>
        <taxon>Glomeromycotina</taxon>
        <taxon>Glomeromycetes</taxon>
        <taxon>Diversisporales</taxon>
        <taxon>Gigasporaceae</taxon>
        <taxon>Gigaspora</taxon>
    </lineage>
</organism>
<proteinExistence type="predicted"/>
<dbReference type="Proteomes" id="UP000789901">
    <property type="component" value="Unassembled WGS sequence"/>
</dbReference>
<dbReference type="EMBL" id="CAJVQB010100473">
    <property type="protein sequence ID" value="CAG8850314.1"/>
    <property type="molecule type" value="Genomic_DNA"/>
</dbReference>
<keyword evidence="2" id="KW-1185">Reference proteome</keyword>
<reference evidence="1 2" key="1">
    <citation type="submission" date="2021-06" db="EMBL/GenBank/DDBJ databases">
        <authorList>
            <person name="Kallberg Y."/>
            <person name="Tangrot J."/>
            <person name="Rosling A."/>
        </authorList>
    </citation>
    <scope>NUCLEOTIDE SEQUENCE [LARGE SCALE GENOMIC DNA]</scope>
    <source>
        <strain evidence="1 2">120-4 pot B 10/14</strain>
    </source>
</reference>
<protein>
    <submittedName>
        <fullName evidence="1">18385_t:CDS:1</fullName>
    </submittedName>
</protein>
<feature type="non-terminal residue" evidence="1">
    <location>
        <position position="93"/>
    </location>
</feature>
<evidence type="ECO:0000313" key="1">
    <source>
        <dbReference type="EMBL" id="CAG8850314.1"/>
    </source>
</evidence>